<keyword evidence="2" id="KW-0732">Signal</keyword>
<accession>A0A0D3IQD9</accession>
<dbReference type="EnsemblProtists" id="EOD13474">
    <property type="protein sequence ID" value="EOD13474"/>
    <property type="gene ID" value="EMIHUDRAFT_212547"/>
</dbReference>
<proteinExistence type="inferred from homology"/>
<name>A0A0D3IQD9_EMIH1</name>
<dbReference type="InterPro" id="IPR006311">
    <property type="entry name" value="TAT_signal"/>
</dbReference>
<dbReference type="PANTHER" id="PTHR47990">
    <property type="entry name" value="2-OXOGLUTARATE (2OG) AND FE(II)-DEPENDENT OXYGENASE SUPERFAMILY PROTEIN-RELATED"/>
    <property type="match status" value="1"/>
</dbReference>
<dbReference type="PROSITE" id="PS51471">
    <property type="entry name" value="FE2OG_OXY"/>
    <property type="match status" value="1"/>
</dbReference>
<comment type="similarity">
    <text evidence="1">Belongs to the iron/ascorbate-dependent oxidoreductase family.</text>
</comment>
<keyword evidence="5" id="KW-1185">Reference proteome</keyword>
<dbReference type="PROSITE" id="PS51318">
    <property type="entry name" value="TAT"/>
    <property type="match status" value="1"/>
</dbReference>
<keyword evidence="1" id="KW-0560">Oxidoreductase</keyword>
<dbReference type="InterPro" id="IPR027443">
    <property type="entry name" value="IPNS-like_sf"/>
</dbReference>
<dbReference type="OMA" id="MEMWPTN"/>
<dbReference type="KEGG" id="ehx:EMIHUDRAFT_212547"/>
<dbReference type="eggNOG" id="KOG0143">
    <property type="taxonomic scope" value="Eukaryota"/>
</dbReference>
<dbReference type="AlphaFoldDB" id="A0A0D3IQD9"/>
<dbReference type="InterPro" id="IPR050231">
    <property type="entry name" value="Iron_ascorbate_oxido_reductase"/>
</dbReference>
<dbReference type="Gene3D" id="2.60.120.330">
    <property type="entry name" value="B-lactam Antibiotic, Isopenicillin N Synthase, Chain"/>
    <property type="match status" value="1"/>
</dbReference>
<feature type="chain" id="PRO_5044282968" description="Fe2OG dioxygenase domain-containing protein" evidence="2">
    <location>
        <begin position="22"/>
        <end position="376"/>
    </location>
</feature>
<reference evidence="4" key="2">
    <citation type="submission" date="2024-10" db="UniProtKB">
        <authorList>
            <consortium name="EnsemblProtists"/>
        </authorList>
    </citation>
    <scope>IDENTIFICATION</scope>
</reference>
<dbReference type="PaxDb" id="2903-EOD13474"/>
<dbReference type="InterPro" id="IPR026992">
    <property type="entry name" value="DIOX_N"/>
</dbReference>
<keyword evidence="1" id="KW-0479">Metal-binding</keyword>
<protein>
    <recommendedName>
        <fullName evidence="3">Fe2OG dioxygenase domain-containing protein</fullName>
    </recommendedName>
</protein>
<dbReference type="GeneID" id="17259610"/>
<dbReference type="GO" id="GO:0016491">
    <property type="term" value="F:oxidoreductase activity"/>
    <property type="evidence" value="ECO:0007669"/>
    <property type="project" value="UniProtKB-KW"/>
</dbReference>
<feature type="domain" description="Fe2OG dioxygenase" evidence="3">
    <location>
        <begin position="190"/>
        <end position="297"/>
    </location>
</feature>
<organism evidence="4 5">
    <name type="scientific">Emiliania huxleyi (strain CCMP1516)</name>
    <dbReference type="NCBI Taxonomy" id="280463"/>
    <lineage>
        <taxon>Eukaryota</taxon>
        <taxon>Haptista</taxon>
        <taxon>Haptophyta</taxon>
        <taxon>Prymnesiophyceae</taxon>
        <taxon>Isochrysidales</taxon>
        <taxon>Noelaerhabdaceae</taxon>
        <taxon>Emiliania</taxon>
    </lineage>
</organism>
<dbReference type="InterPro" id="IPR044861">
    <property type="entry name" value="IPNS-like_FE2OG_OXY"/>
</dbReference>
<evidence type="ECO:0000259" key="3">
    <source>
        <dbReference type="PROSITE" id="PS51471"/>
    </source>
</evidence>
<reference evidence="5" key="1">
    <citation type="journal article" date="2013" name="Nature">
        <title>Pan genome of the phytoplankton Emiliania underpins its global distribution.</title>
        <authorList>
            <person name="Read B.A."/>
            <person name="Kegel J."/>
            <person name="Klute M.J."/>
            <person name="Kuo A."/>
            <person name="Lefebvre S.C."/>
            <person name="Maumus F."/>
            <person name="Mayer C."/>
            <person name="Miller J."/>
            <person name="Monier A."/>
            <person name="Salamov A."/>
            <person name="Young J."/>
            <person name="Aguilar M."/>
            <person name="Claverie J.M."/>
            <person name="Frickenhaus S."/>
            <person name="Gonzalez K."/>
            <person name="Herman E.K."/>
            <person name="Lin Y.C."/>
            <person name="Napier J."/>
            <person name="Ogata H."/>
            <person name="Sarno A.F."/>
            <person name="Shmutz J."/>
            <person name="Schroeder D."/>
            <person name="de Vargas C."/>
            <person name="Verret F."/>
            <person name="von Dassow P."/>
            <person name="Valentin K."/>
            <person name="Van de Peer Y."/>
            <person name="Wheeler G."/>
            <person name="Dacks J.B."/>
            <person name="Delwiche C.F."/>
            <person name="Dyhrman S.T."/>
            <person name="Glockner G."/>
            <person name="John U."/>
            <person name="Richards T."/>
            <person name="Worden A.Z."/>
            <person name="Zhang X."/>
            <person name="Grigoriev I.V."/>
            <person name="Allen A.E."/>
            <person name="Bidle K."/>
            <person name="Borodovsky M."/>
            <person name="Bowler C."/>
            <person name="Brownlee C."/>
            <person name="Cock J.M."/>
            <person name="Elias M."/>
            <person name="Gladyshev V.N."/>
            <person name="Groth M."/>
            <person name="Guda C."/>
            <person name="Hadaegh A."/>
            <person name="Iglesias-Rodriguez M.D."/>
            <person name="Jenkins J."/>
            <person name="Jones B.M."/>
            <person name="Lawson T."/>
            <person name="Leese F."/>
            <person name="Lindquist E."/>
            <person name="Lobanov A."/>
            <person name="Lomsadze A."/>
            <person name="Malik S.B."/>
            <person name="Marsh M.E."/>
            <person name="Mackinder L."/>
            <person name="Mock T."/>
            <person name="Mueller-Roeber B."/>
            <person name="Pagarete A."/>
            <person name="Parker M."/>
            <person name="Probert I."/>
            <person name="Quesneville H."/>
            <person name="Raines C."/>
            <person name="Rensing S.A."/>
            <person name="Riano-Pachon D.M."/>
            <person name="Richier S."/>
            <person name="Rokitta S."/>
            <person name="Shiraiwa Y."/>
            <person name="Soanes D.M."/>
            <person name="van der Giezen M."/>
            <person name="Wahlund T.M."/>
            <person name="Williams B."/>
            <person name="Wilson W."/>
            <person name="Wolfe G."/>
            <person name="Wurch L.L."/>
        </authorList>
    </citation>
    <scope>NUCLEOTIDE SEQUENCE</scope>
</reference>
<evidence type="ECO:0000313" key="5">
    <source>
        <dbReference type="Proteomes" id="UP000013827"/>
    </source>
</evidence>
<dbReference type="InterPro" id="IPR005123">
    <property type="entry name" value="Oxoglu/Fe-dep_dioxygenase_dom"/>
</dbReference>
<dbReference type="SUPFAM" id="SSF51197">
    <property type="entry name" value="Clavaminate synthase-like"/>
    <property type="match status" value="1"/>
</dbReference>
<dbReference type="STRING" id="2903.R1DXR8"/>
<evidence type="ECO:0000256" key="2">
    <source>
        <dbReference type="SAM" id="SignalP"/>
    </source>
</evidence>
<dbReference type="GO" id="GO:0046872">
    <property type="term" value="F:metal ion binding"/>
    <property type="evidence" value="ECO:0007669"/>
    <property type="project" value="UniProtKB-KW"/>
</dbReference>
<sequence>MIRSRRELIAATSIFAVAALAALCCQPRPSVPLVDLRAPASVQREAWAAGAALGAVRLVGHDLDIAAALNASRSLFALPEPTKLAAGSLDGRPGFQRGYLAIGGESGLAANLELKEGFCYGYEWPANAPVENGLCGPNLWPEGSEGAPWRAELTHYFHAAAGAMQRATAHMAEALLLPVDAASLLRGGERISIMRLFHYFSAAEHAHIAPGKPRTGSSAHTDWHVATLIAQDGTGGLQLLGADGAWVGVPPLAGEVVVLLGDYLHLLSRGATHSPIHRVLLPPERRHRYSLTLFGYPSFDATLPAEAAAAAELPPSHTRAQLAAAGAFNTLVNGSDPQARLRLAEEAFGDLVLDKWRGVAANRVGSRSDRAGSDAV</sequence>
<dbReference type="RefSeq" id="XP_005765903.1">
    <property type="nucleotide sequence ID" value="XM_005765846.1"/>
</dbReference>
<dbReference type="Proteomes" id="UP000013827">
    <property type="component" value="Unassembled WGS sequence"/>
</dbReference>
<dbReference type="Pfam" id="PF14226">
    <property type="entry name" value="DIOX_N"/>
    <property type="match status" value="1"/>
</dbReference>
<keyword evidence="1" id="KW-0408">Iron</keyword>
<evidence type="ECO:0000256" key="1">
    <source>
        <dbReference type="RuleBase" id="RU003682"/>
    </source>
</evidence>
<evidence type="ECO:0000313" key="4">
    <source>
        <dbReference type="EnsemblProtists" id="EOD13474"/>
    </source>
</evidence>
<dbReference type="Pfam" id="PF03171">
    <property type="entry name" value="2OG-FeII_Oxy"/>
    <property type="match status" value="1"/>
</dbReference>
<feature type="signal peptide" evidence="2">
    <location>
        <begin position="1"/>
        <end position="21"/>
    </location>
</feature>
<dbReference type="HOGENOM" id="CLU_736588_0_0_1"/>